<gene>
    <name evidence="2" type="ORF">QIS74_09854</name>
</gene>
<sequence>MPTQEYAVNEFSLSTQPHFNLLRILGGWGNVNGPGLLMLRSMIAGMSAAAVFGLSAAMIGSTIWGTAALPFIVGSSLGFALGSTRWYVTATKEALLQLDNYPSLLRLHLIANFPWKPELGRKSLAWYTSDRFSSNWQMRSMLVVGWLTAQPALDDIRNRTEAELVESYTRQGYIDVEELGGKPEDE</sequence>
<proteinExistence type="predicted"/>
<dbReference type="AlphaFoldDB" id="A0AAV9T5Q1"/>
<keyword evidence="1" id="KW-0812">Transmembrane</keyword>
<dbReference type="EMBL" id="JASAOK010000044">
    <property type="protein sequence ID" value="KAK6213852.1"/>
    <property type="molecule type" value="Genomic_DNA"/>
</dbReference>
<keyword evidence="1" id="KW-1133">Transmembrane helix</keyword>
<protein>
    <recommendedName>
        <fullName evidence="4">Sugar transporter</fullName>
    </recommendedName>
</protein>
<organism evidence="2 3">
    <name type="scientific">Colletotrichum tabaci</name>
    <dbReference type="NCBI Taxonomy" id="1209068"/>
    <lineage>
        <taxon>Eukaryota</taxon>
        <taxon>Fungi</taxon>
        <taxon>Dikarya</taxon>
        <taxon>Ascomycota</taxon>
        <taxon>Pezizomycotina</taxon>
        <taxon>Sordariomycetes</taxon>
        <taxon>Hypocreomycetidae</taxon>
        <taxon>Glomerellales</taxon>
        <taxon>Glomerellaceae</taxon>
        <taxon>Colletotrichum</taxon>
        <taxon>Colletotrichum destructivum species complex</taxon>
    </lineage>
</organism>
<feature type="transmembrane region" description="Helical" evidence="1">
    <location>
        <begin position="42"/>
        <end position="61"/>
    </location>
</feature>
<evidence type="ECO:0008006" key="4">
    <source>
        <dbReference type="Google" id="ProtNLM"/>
    </source>
</evidence>
<dbReference type="Proteomes" id="UP001327957">
    <property type="component" value="Unassembled WGS sequence"/>
</dbReference>
<accession>A0AAV9T5Q1</accession>
<feature type="transmembrane region" description="Helical" evidence="1">
    <location>
        <begin position="67"/>
        <end position="88"/>
    </location>
</feature>
<comment type="caution">
    <text evidence="2">The sequence shown here is derived from an EMBL/GenBank/DDBJ whole genome shotgun (WGS) entry which is preliminary data.</text>
</comment>
<evidence type="ECO:0000256" key="1">
    <source>
        <dbReference type="SAM" id="Phobius"/>
    </source>
</evidence>
<reference evidence="2 3" key="1">
    <citation type="submission" date="2023-04" db="EMBL/GenBank/DDBJ databases">
        <title>Colletotrichum tabacum stain YC1 causing leaf anthracnose on Nicotiana tabacum(L.) cv.</title>
        <authorList>
            <person name="Ji Z."/>
            <person name="Wang M."/>
            <person name="Zhang J."/>
            <person name="Wang N."/>
            <person name="Zhou Z."/>
        </authorList>
    </citation>
    <scope>NUCLEOTIDE SEQUENCE [LARGE SCALE GENOMIC DNA]</scope>
    <source>
        <strain evidence="2 3">YC1</strain>
    </source>
</reference>
<name>A0AAV9T5Q1_9PEZI</name>
<evidence type="ECO:0000313" key="3">
    <source>
        <dbReference type="Proteomes" id="UP001327957"/>
    </source>
</evidence>
<evidence type="ECO:0000313" key="2">
    <source>
        <dbReference type="EMBL" id="KAK6213852.1"/>
    </source>
</evidence>
<keyword evidence="3" id="KW-1185">Reference proteome</keyword>
<keyword evidence="1" id="KW-0472">Membrane</keyword>